<dbReference type="EMBL" id="SDMK01000004">
    <property type="protein sequence ID" value="RXS93915.1"/>
    <property type="molecule type" value="Genomic_DNA"/>
</dbReference>
<dbReference type="OrthoDB" id="9800587at2"/>
<evidence type="ECO:0000313" key="3">
    <source>
        <dbReference type="EMBL" id="RXS93915.1"/>
    </source>
</evidence>
<comment type="caution">
    <text evidence="3">The sequence shown here is derived from an EMBL/GenBank/DDBJ whole genome shotgun (WGS) entry which is preliminary data.</text>
</comment>
<dbReference type="PANTHER" id="PTHR13420">
    <property type="entry name" value="UPF0235 PROTEIN C15ORF40"/>
    <property type="match status" value="1"/>
</dbReference>
<accession>A0A4Q1SAJ1</accession>
<evidence type="ECO:0000256" key="2">
    <source>
        <dbReference type="HAMAP-Rule" id="MF_00634"/>
    </source>
</evidence>
<dbReference type="Pfam" id="PF02594">
    <property type="entry name" value="DUF167"/>
    <property type="match status" value="1"/>
</dbReference>
<dbReference type="GO" id="GO:0005737">
    <property type="term" value="C:cytoplasm"/>
    <property type="evidence" value="ECO:0007669"/>
    <property type="project" value="TreeGrafter"/>
</dbReference>
<reference evidence="3 4" key="1">
    <citation type="journal article" date="2016" name="Int. J. Syst. Evol. Microbiol.">
        <title>Acidipila dinghuensis sp. nov., an acidobacterium isolated from forest soil.</title>
        <authorList>
            <person name="Jiang Y.W."/>
            <person name="Wang J."/>
            <person name="Chen M.H."/>
            <person name="Lv Y.Y."/>
            <person name="Qiu L.H."/>
        </authorList>
    </citation>
    <scope>NUCLEOTIDE SEQUENCE [LARGE SCALE GENOMIC DNA]</scope>
    <source>
        <strain evidence="3 4">DHOF10</strain>
    </source>
</reference>
<dbReference type="HAMAP" id="MF_00634">
    <property type="entry name" value="UPF0235"/>
    <property type="match status" value="1"/>
</dbReference>
<dbReference type="InterPro" id="IPR003746">
    <property type="entry name" value="DUF167"/>
</dbReference>
<sequence length="97" mass="10240">MRDEPGGVTIAVRVTPRASRSKITGIYEDPDGARVKIALAAPPVDGKANDALLAFMADVLGVPRSTVTLVAGDTSRSKRLRVAGILARDVCALLDRR</sequence>
<dbReference type="AlphaFoldDB" id="A0A4Q1SAJ1"/>
<proteinExistence type="inferred from homology"/>
<evidence type="ECO:0000313" key="4">
    <source>
        <dbReference type="Proteomes" id="UP000290253"/>
    </source>
</evidence>
<keyword evidence="4" id="KW-1185">Reference proteome</keyword>
<dbReference type="Gene3D" id="3.30.1200.10">
    <property type="entry name" value="YggU-like"/>
    <property type="match status" value="1"/>
</dbReference>
<evidence type="ECO:0000256" key="1">
    <source>
        <dbReference type="ARBA" id="ARBA00010364"/>
    </source>
</evidence>
<gene>
    <name evidence="3" type="ORF">ESZ00_16830</name>
</gene>
<dbReference type="SMART" id="SM01152">
    <property type="entry name" value="DUF167"/>
    <property type="match status" value="1"/>
</dbReference>
<dbReference type="InterPro" id="IPR036591">
    <property type="entry name" value="YggU-like_sf"/>
</dbReference>
<dbReference type="NCBIfam" id="TIGR00251">
    <property type="entry name" value="DUF167 family protein"/>
    <property type="match status" value="1"/>
</dbReference>
<dbReference type="Proteomes" id="UP000290253">
    <property type="component" value="Unassembled WGS sequence"/>
</dbReference>
<dbReference type="PANTHER" id="PTHR13420:SF7">
    <property type="entry name" value="UPF0235 PROTEIN C15ORF40"/>
    <property type="match status" value="1"/>
</dbReference>
<comment type="similarity">
    <text evidence="1 2">Belongs to the UPF0235 family.</text>
</comment>
<protein>
    <recommendedName>
        <fullName evidence="2">UPF0235 protein ESZ00_16830</fullName>
    </recommendedName>
</protein>
<name>A0A4Q1SAJ1_9BACT</name>
<organism evidence="3 4">
    <name type="scientific">Silvibacterium dinghuense</name>
    <dbReference type="NCBI Taxonomy" id="1560006"/>
    <lineage>
        <taxon>Bacteria</taxon>
        <taxon>Pseudomonadati</taxon>
        <taxon>Acidobacteriota</taxon>
        <taxon>Terriglobia</taxon>
        <taxon>Terriglobales</taxon>
        <taxon>Acidobacteriaceae</taxon>
        <taxon>Silvibacterium</taxon>
    </lineage>
</organism>
<dbReference type="SUPFAM" id="SSF69786">
    <property type="entry name" value="YggU-like"/>
    <property type="match status" value="1"/>
</dbReference>